<reference evidence="5 6" key="1">
    <citation type="submission" date="2024-03" db="EMBL/GenBank/DDBJ databases">
        <title>Human intestinal bacterial collection.</title>
        <authorList>
            <person name="Pauvert C."/>
            <person name="Hitch T.C.A."/>
            <person name="Clavel T."/>
        </authorList>
    </citation>
    <scope>NUCLEOTIDE SEQUENCE [LARGE SCALE GENOMIC DNA]</scope>
    <source>
        <strain evidence="5 6">CLA-AA-H81</strain>
    </source>
</reference>
<dbReference type="Pfam" id="PF00392">
    <property type="entry name" value="GntR"/>
    <property type="match status" value="1"/>
</dbReference>
<proteinExistence type="predicted"/>
<accession>A0ABV1CYT5</accession>
<evidence type="ECO:0000259" key="4">
    <source>
        <dbReference type="PROSITE" id="PS50949"/>
    </source>
</evidence>
<dbReference type="EMBL" id="JBBMEU010000132">
    <property type="protein sequence ID" value="MEQ2423304.1"/>
    <property type="molecule type" value="Genomic_DNA"/>
</dbReference>
<dbReference type="InterPro" id="IPR036390">
    <property type="entry name" value="WH_DNA-bd_sf"/>
</dbReference>
<sequence>MKDKEFSMVNSKSSKSKIEETANQIIDFITTRQMLPGDKMPTEPVLMDDLHVSRSTLREAIRTLSARNILEVRQGSGTFISKRCGVPNDPLGLTFIYDDDRLAIDLLDVRIMIEPQTALLAAIHATETQCKELLAQCSLVEQLIKENKKYEDEDITLHTMIAEASGNRILVNLSYILHTSVKKNIVSTEDALRDNNTYVYHRKIVEAIAYHDAQSAYNAMMIHVTTLREFIVSKLDTKEK</sequence>
<dbReference type="Gene3D" id="1.10.10.10">
    <property type="entry name" value="Winged helix-like DNA-binding domain superfamily/Winged helix DNA-binding domain"/>
    <property type="match status" value="1"/>
</dbReference>
<comment type="caution">
    <text evidence="5">The sequence shown here is derived from an EMBL/GenBank/DDBJ whole genome shotgun (WGS) entry which is preliminary data.</text>
</comment>
<dbReference type="SMART" id="SM00345">
    <property type="entry name" value="HTH_GNTR"/>
    <property type="match status" value="1"/>
</dbReference>
<name>A0ABV1CYT5_9FIRM</name>
<gene>
    <name evidence="5" type="ORF">WMO23_11285</name>
</gene>
<dbReference type="Pfam" id="PF07729">
    <property type="entry name" value="FCD"/>
    <property type="match status" value="1"/>
</dbReference>
<dbReference type="InterPro" id="IPR011711">
    <property type="entry name" value="GntR_C"/>
</dbReference>
<dbReference type="Gene3D" id="1.20.120.530">
    <property type="entry name" value="GntR ligand-binding domain-like"/>
    <property type="match status" value="1"/>
</dbReference>
<dbReference type="SMART" id="SM00895">
    <property type="entry name" value="FCD"/>
    <property type="match status" value="1"/>
</dbReference>
<dbReference type="CDD" id="cd07377">
    <property type="entry name" value="WHTH_GntR"/>
    <property type="match status" value="1"/>
</dbReference>
<evidence type="ECO:0000256" key="3">
    <source>
        <dbReference type="ARBA" id="ARBA00023163"/>
    </source>
</evidence>
<protein>
    <submittedName>
        <fullName evidence="5">FadR/GntR family transcriptional regulator</fullName>
    </submittedName>
</protein>
<dbReference type="Proteomes" id="UP001433088">
    <property type="component" value="Unassembled WGS sequence"/>
</dbReference>
<keyword evidence="6" id="KW-1185">Reference proteome</keyword>
<keyword evidence="1" id="KW-0805">Transcription regulation</keyword>
<evidence type="ECO:0000256" key="2">
    <source>
        <dbReference type="ARBA" id="ARBA00023125"/>
    </source>
</evidence>
<feature type="domain" description="HTH gntR-type" evidence="4">
    <location>
        <begin position="15"/>
        <end position="83"/>
    </location>
</feature>
<dbReference type="PANTHER" id="PTHR43537">
    <property type="entry name" value="TRANSCRIPTIONAL REGULATOR, GNTR FAMILY"/>
    <property type="match status" value="1"/>
</dbReference>
<dbReference type="InterPro" id="IPR000524">
    <property type="entry name" value="Tscrpt_reg_HTH_GntR"/>
</dbReference>
<dbReference type="SUPFAM" id="SSF48008">
    <property type="entry name" value="GntR ligand-binding domain-like"/>
    <property type="match status" value="1"/>
</dbReference>
<evidence type="ECO:0000256" key="1">
    <source>
        <dbReference type="ARBA" id="ARBA00023015"/>
    </source>
</evidence>
<keyword evidence="2" id="KW-0238">DNA-binding</keyword>
<evidence type="ECO:0000313" key="5">
    <source>
        <dbReference type="EMBL" id="MEQ2423304.1"/>
    </source>
</evidence>
<dbReference type="InterPro" id="IPR036388">
    <property type="entry name" value="WH-like_DNA-bd_sf"/>
</dbReference>
<dbReference type="PROSITE" id="PS50949">
    <property type="entry name" value="HTH_GNTR"/>
    <property type="match status" value="1"/>
</dbReference>
<dbReference type="SUPFAM" id="SSF46785">
    <property type="entry name" value="Winged helix' DNA-binding domain"/>
    <property type="match status" value="1"/>
</dbReference>
<dbReference type="PANTHER" id="PTHR43537:SF5">
    <property type="entry name" value="UXU OPERON TRANSCRIPTIONAL REGULATOR"/>
    <property type="match status" value="1"/>
</dbReference>
<evidence type="ECO:0000313" key="6">
    <source>
        <dbReference type="Proteomes" id="UP001433088"/>
    </source>
</evidence>
<organism evidence="5 6">
    <name type="scientific">Megasphaera intestinihominis</name>
    <dbReference type="NCBI Taxonomy" id="3133159"/>
    <lineage>
        <taxon>Bacteria</taxon>
        <taxon>Bacillati</taxon>
        <taxon>Bacillota</taxon>
        <taxon>Negativicutes</taxon>
        <taxon>Veillonellales</taxon>
        <taxon>Veillonellaceae</taxon>
        <taxon>Megasphaera</taxon>
    </lineage>
</organism>
<dbReference type="InterPro" id="IPR008920">
    <property type="entry name" value="TF_FadR/GntR_C"/>
</dbReference>
<dbReference type="PRINTS" id="PR00035">
    <property type="entry name" value="HTHGNTR"/>
</dbReference>
<keyword evidence="3" id="KW-0804">Transcription</keyword>